<dbReference type="AlphaFoldDB" id="A0A6A6FAI9"/>
<feature type="domain" description="DUF7918" evidence="2">
    <location>
        <begin position="235"/>
        <end position="336"/>
    </location>
</feature>
<feature type="region of interest" description="Disordered" evidence="1">
    <location>
        <begin position="212"/>
        <end position="231"/>
    </location>
</feature>
<dbReference type="PANTHER" id="PTHR36223">
    <property type="entry name" value="BETA-LACTAMASE-TYPE TRANSPEPTIDASE FOLD DOMAIN CONTAINING PROTEIN"/>
    <property type="match status" value="1"/>
</dbReference>
<accession>A0A6A6FAI9</accession>
<dbReference type="OrthoDB" id="3364132at2759"/>
<dbReference type="EMBL" id="ML992681">
    <property type="protein sequence ID" value="KAF2210387.1"/>
    <property type="molecule type" value="Genomic_DNA"/>
</dbReference>
<sequence length="423" mass="45504">MAIIKELPGVSVSVRIHGQALPEYRDDDIQDPERTVSYMIEAMANEIFEIHVLASPEASFAGSSLAAQFYVDGKYVDGVLLDASTWNARDGGSAKSRGKMVSSNMLRRYQFASREQQIEVVERKSASLSMRPRAAGRSSRTPDVSYSDYIPSYSSSGANSWVDVAPPLSEAGSVGPHPASASTANSSRNSATFSHASRSVDAPSPAAATISRFSPSAHAPPSNPAASNIENTTAGVDTNDIEELGTIKIIICHVNKKEPVDFGRRSSQTVQISDKKQKAIKDKAGGLLVRFTAPEMVAPVTTWNVDAAGGDENKAVTFVYHYRTLEMLDALGVLPKEDRPLPPNEVKLGPVKGEAEEEVEGRLPQPGAGLLSLALRRGLEIDGTVSDRRRNAVENVLAPRETEGSWYMVDGDEVKPQPTDAPK</sequence>
<proteinExistence type="predicted"/>
<feature type="region of interest" description="Disordered" evidence="1">
    <location>
        <begin position="123"/>
        <end position="143"/>
    </location>
</feature>
<feature type="compositionally biased region" description="Low complexity" evidence="1">
    <location>
        <begin position="214"/>
        <end position="228"/>
    </location>
</feature>
<organism evidence="3 4">
    <name type="scientific">Cercospora zeae-maydis SCOH1-5</name>
    <dbReference type="NCBI Taxonomy" id="717836"/>
    <lineage>
        <taxon>Eukaryota</taxon>
        <taxon>Fungi</taxon>
        <taxon>Dikarya</taxon>
        <taxon>Ascomycota</taxon>
        <taxon>Pezizomycotina</taxon>
        <taxon>Dothideomycetes</taxon>
        <taxon>Dothideomycetidae</taxon>
        <taxon>Mycosphaerellales</taxon>
        <taxon>Mycosphaerellaceae</taxon>
        <taxon>Cercospora</taxon>
    </lineage>
</organism>
<protein>
    <recommendedName>
        <fullName evidence="2">DUF7918 domain-containing protein</fullName>
    </recommendedName>
</protein>
<feature type="region of interest" description="Disordered" evidence="1">
    <location>
        <begin position="170"/>
        <end position="207"/>
    </location>
</feature>
<name>A0A6A6FAI9_9PEZI</name>
<evidence type="ECO:0000259" key="2">
    <source>
        <dbReference type="Pfam" id="PF25534"/>
    </source>
</evidence>
<dbReference type="Proteomes" id="UP000799539">
    <property type="component" value="Unassembled WGS sequence"/>
</dbReference>
<feature type="domain" description="DUF7918" evidence="2">
    <location>
        <begin position="9"/>
        <end position="113"/>
    </location>
</feature>
<keyword evidence="4" id="KW-1185">Reference proteome</keyword>
<dbReference type="PANTHER" id="PTHR36223:SF1">
    <property type="entry name" value="TRANSCRIPTION ELONGATION FACTOR EAF N-TERMINAL DOMAIN-CONTAINING PROTEIN"/>
    <property type="match status" value="1"/>
</dbReference>
<dbReference type="InterPro" id="IPR057678">
    <property type="entry name" value="DUF7918"/>
</dbReference>
<evidence type="ECO:0000313" key="4">
    <source>
        <dbReference type="Proteomes" id="UP000799539"/>
    </source>
</evidence>
<dbReference type="Pfam" id="PF25534">
    <property type="entry name" value="DUF7918"/>
    <property type="match status" value="2"/>
</dbReference>
<evidence type="ECO:0000313" key="3">
    <source>
        <dbReference type="EMBL" id="KAF2210387.1"/>
    </source>
</evidence>
<reference evidence="3" key="1">
    <citation type="journal article" date="2020" name="Stud. Mycol.">
        <title>101 Dothideomycetes genomes: a test case for predicting lifestyles and emergence of pathogens.</title>
        <authorList>
            <person name="Haridas S."/>
            <person name="Albert R."/>
            <person name="Binder M."/>
            <person name="Bloem J."/>
            <person name="Labutti K."/>
            <person name="Salamov A."/>
            <person name="Andreopoulos B."/>
            <person name="Baker S."/>
            <person name="Barry K."/>
            <person name="Bills G."/>
            <person name="Bluhm B."/>
            <person name="Cannon C."/>
            <person name="Castanera R."/>
            <person name="Culley D."/>
            <person name="Daum C."/>
            <person name="Ezra D."/>
            <person name="Gonzalez J."/>
            <person name="Henrissat B."/>
            <person name="Kuo A."/>
            <person name="Liang C."/>
            <person name="Lipzen A."/>
            <person name="Lutzoni F."/>
            <person name="Magnuson J."/>
            <person name="Mondo S."/>
            <person name="Nolan M."/>
            <person name="Ohm R."/>
            <person name="Pangilinan J."/>
            <person name="Park H.-J."/>
            <person name="Ramirez L."/>
            <person name="Alfaro M."/>
            <person name="Sun H."/>
            <person name="Tritt A."/>
            <person name="Yoshinaga Y."/>
            <person name="Zwiers L.-H."/>
            <person name="Turgeon B."/>
            <person name="Goodwin S."/>
            <person name="Spatafora J."/>
            <person name="Crous P."/>
            <person name="Grigoriev I."/>
        </authorList>
    </citation>
    <scope>NUCLEOTIDE SEQUENCE</scope>
    <source>
        <strain evidence="3">SCOH1-5</strain>
    </source>
</reference>
<gene>
    <name evidence="3" type="ORF">CERZMDRAFT_99450</name>
</gene>
<evidence type="ECO:0000256" key="1">
    <source>
        <dbReference type="SAM" id="MobiDB-lite"/>
    </source>
</evidence>
<feature type="compositionally biased region" description="Low complexity" evidence="1">
    <location>
        <begin position="179"/>
        <end position="194"/>
    </location>
</feature>